<keyword evidence="1" id="KW-1185">Reference proteome</keyword>
<dbReference type="Proteomes" id="UP000790787">
    <property type="component" value="Chromosome 2"/>
</dbReference>
<organism evidence="1 2">
    <name type="scientific">Nicotiana tabacum</name>
    <name type="common">Common tobacco</name>
    <dbReference type="NCBI Taxonomy" id="4097"/>
    <lineage>
        <taxon>Eukaryota</taxon>
        <taxon>Viridiplantae</taxon>
        <taxon>Streptophyta</taxon>
        <taxon>Embryophyta</taxon>
        <taxon>Tracheophyta</taxon>
        <taxon>Spermatophyta</taxon>
        <taxon>Magnoliopsida</taxon>
        <taxon>eudicotyledons</taxon>
        <taxon>Gunneridae</taxon>
        <taxon>Pentapetalae</taxon>
        <taxon>asterids</taxon>
        <taxon>lamiids</taxon>
        <taxon>Solanales</taxon>
        <taxon>Solanaceae</taxon>
        <taxon>Nicotianoideae</taxon>
        <taxon>Nicotianeae</taxon>
        <taxon>Nicotiana</taxon>
    </lineage>
</organism>
<reference evidence="2" key="2">
    <citation type="submission" date="2025-08" db="UniProtKB">
        <authorList>
            <consortium name="RefSeq"/>
        </authorList>
    </citation>
    <scope>IDENTIFICATION</scope>
    <source>
        <tissue evidence="2">Leaf</tissue>
    </source>
</reference>
<gene>
    <name evidence="2" type="primary">LOC142166406</name>
</gene>
<name>A0AC58S9N5_TOBAC</name>
<accession>A0AC58S9N5</accession>
<evidence type="ECO:0000313" key="2">
    <source>
        <dbReference type="RefSeq" id="XP_075081711.1"/>
    </source>
</evidence>
<protein>
    <submittedName>
        <fullName evidence="2">Uncharacterized protein LOC142166406</fullName>
    </submittedName>
</protein>
<evidence type="ECO:0000313" key="1">
    <source>
        <dbReference type="Proteomes" id="UP000790787"/>
    </source>
</evidence>
<sequence length="118" mass="13950">MRFGKKDKLSIRFIGPFKVLERVGEVAYKLALQPSLSGVQMVFHVSMLRKYYKDLSYVFHFSSVHLDNDLTYDEEPLAILDRQVQKLRSKDISSIKVQWRVQLVEEATWETEHDMRSK</sequence>
<reference evidence="1" key="1">
    <citation type="journal article" date="2014" name="Nat. Commun.">
        <title>The tobacco genome sequence and its comparison with those of tomato and potato.</title>
        <authorList>
            <person name="Sierro N."/>
            <person name="Battey J.N."/>
            <person name="Ouadi S."/>
            <person name="Bakaher N."/>
            <person name="Bovet L."/>
            <person name="Willig A."/>
            <person name="Goepfert S."/>
            <person name="Peitsch M.C."/>
            <person name="Ivanov N.V."/>
        </authorList>
    </citation>
    <scope>NUCLEOTIDE SEQUENCE [LARGE SCALE GENOMIC DNA]</scope>
</reference>
<proteinExistence type="predicted"/>
<dbReference type="RefSeq" id="XP_075081711.1">
    <property type="nucleotide sequence ID" value="XM_075225610.1"/>
</dbReference>